<evidence type="ECO:0000256" key="1">
    <source>
        <dbReference type="SAM" id="Coils"/>
    </source>
</evidence>
<name>A0ABU2YDQ4_9FLAO</name>
<dbReference type="EMBL" id="JAVRHZ010000005">
    <property type="protein sequence ID" value="MDT0556321.1"/>
    <property type="molecule type" value="Genomic_DNA"/>
</dbReference>
<accession>A0ABU2YDQ4</accession>
<keyword evidence="1" id="KW-0175">Coiled coil</keyword>
<evidence type="ECO:0000256" key="2">
    <source>
        <dbReference type="SAM" id="SignalP"/>
    </source>
</evidence>
<proteinExistence type="predicted"/>
<dbReference type="Proteomes" id="UP001254488">
    <property type="component" value="Unassembled WGS sequence"/>
</dbReference>
<feature type="signal peptide" evidence="2">
    <location>
        <begin position="1"/>
        <end position="17"/>
    </location>
</feature>
<comment type="caution">
    <text evidence="3">The sequence shown here is derived from an EMBL/GenBank/DDBJ whole genome shotgun (WGS) entry which is preliminary data.</text>
</comment>
<reference evidence="3 4" key="1">
    <citation type="submission" date="2023-09" db="EMBL/GenBank/DDBJ databases">
        <authorList>
            <person name="Rey-Velasco X."/>
        </authorList>
    </citation>
    <scope>NUCLEOTIDE SEQUENCE [LARGE SCALE GENOMIC DNA]</scope>
    <source>
        <strain evidence="3 4">W242</strain>
    </source>
</reference>
<feature type="coiled-coil region" evidence="1">
    <location>
        <begin position="242"/>
        <end position="269"/>
    </location>
</feature>
<gene>
    <name evidence="3" type="ORF">RM538_09915</name>
</gene>
<dbReference type="RefSeq" id="WP_311333273.1">
    <property type="nucleotide sequence ID" value="NZ_JAVRHZ010000005.1"/>
</dbReference>
<organism evidence="3 4">
    <name type="scientific">Patiriisocius hiemis</name>
    <dbReference type="NCBI Taxonomy" id="3075604"/>
    <lineage>
        <taxon>Bacteria</taxon>
        <taxon>Pseudomonadati</taxon>
        <taxon>Bacteroidota</taxon>
        <taxon>Flavobacteriia</taxon>
        <taxon>Flavobacteriales</taxon>
        <taxon>Flavobacteriaceae</taxon>
        <taxon>Patiriisocius</taxon>
    </lineage>
</organism>
<evidence type="ECO:0000313" key="4">
    <source>
        <dbReference type="Proteomes" id="UP001254488"/>
    </source>
</evidence>
<evidence type="ECO:0000313" key="3">
    <source>
        <dbReference type="EMBL" id="MDT0556321.1"/>
    </source>
</evidence>
<keyword evidence="2" id="KW-0732">Signal</keyword>
<protein>
    <submittedName>
        <fullName evidence="3">Uncharacterized protein</fullName>
    </submittedName>
</protein>
<feature type="chain" id="PRO_5046000193" evidence="2">
    <location>
        <begin position="18"/>
        <end position="282"/>
    </location>
</feature>
<sequence>MKKAFLVIIFVSQIAFCQVGIGTITPDGSAALDISSSNSGLLIPRMTESERTAIADPANGLLIYQTNNGVGYWYYKINTWTFLSKEGDEDWKGNGENDVNQNIYTRGIVDIRQSSGIAALTIGSNTTTPFTDGVIAIGPYTGISSTSKLVIGKERVATAFDSIYSCAGVTCSWVVFATEYTNKNAFEVEQSGAVTINSRYTLPLEDGSSGEFLTTDGDGNLSWQDPSTRLLNTESVNRTQTTKNNLEKIKSLEEQVDLLTKKLNKLETLLLKSSYKREENEN</sequence>
<keyword evidence="4" id="KW-1185">Reference proteome</keyword>